<comment type="caution">
    <text evidence="1">The sequence shown here is derived from an EMBL/GenBank/DDBJ whole genome shotgun (WGS) entry which is preliminary data.</text>
</comment>
<dbReference type="Proteomes" id="UP001152622">
    <property type="component" value="Chromosome 5"/>
</dbReference>
<dbReference type="AlphaFoldDB" id="A0A9Q1FM21"/>
<sequence>MQKRDAREATLVSGLNLLLKKARRLPWEPIKPREADLKSERRKQGSFSFSFLPRNITEREEQTSGIRLTWRKRKLLFSVFFRHTASLFSPSLLLSEPCHAHEALRAGCCRFSSTLQGATQTFQPHCTQVSLACSQPQPFSSWGQ</sequence>
<organism evidence="1 2">
    <name type="scientific">Synaphobranchus kaupii</name>
    <name type="common">Kaup's arrowtooth eel</name>
    <dbReference type="NCBI Taxonomy" id="118154"/>
    <lineage>
        <taxon>Eukaryota</taxon>
        <taxon>Metazoa</taxon>
        <taxon>Chordata</taxon>
        <taxon>Craniata</taxon>
        <taxon>Vertebrata</taxon>
        <taxon>Euteleostomi</taxon>
        <taxon>Actinopterygii</taxon>
        <taxon>Neopterygii</taxon>
        <taxon>Teleostei</taxon>
        <taxon>Anguilliformes</taxon>
        <taxon>Synaphobranchidae</taxon>
        <taxon>Synaphobranchus</taxon>
    </lineage>
</organism>
<name>A0A9Q1FM21_SYNKA</name>
<dbReference type="EMBL" id="JAINUF010000005">
    <property type="protein sequence ID" value="KAJ8361435.1"/>
    <property type="molecule type" value="Genomic_DNA"/>
</dbReference>
<evidence type="ECO:0000313" key="1">
    <source>
        <dbReference type="EMBL" id="KAJ8361435.1"/>
    </source>
</evidence>
<evidence type="ECO:0000313" key="2">
    <source>
        <dbReference type="Proteomes" id="UP001152622"/>
    </source>
</evidence>
<reference evidence="1" key="1">
    <citation type="journal article" date="2023" name="Science">
        <title>Genome structures resolve the early diversification of teleost fishes.</title>
        <authorList>
            <person name="Parey E."/>
            <person name="Louis A."/>
            <person name="Montfort J."/>
            <person name="Bouchez O."/>
            <person name="Roques C."/>
            <person name="Iampietro C."/>
            <person name="Lluch J."/>
            <person name="Castinel A."/>
            <person name="Donnadieu C."/>
            <person name="Desvignes T."/>
            <person name="Floi Bucao C."/>
            <person name="Jouanno E."/>
            <person name="Wen M."/>
            <person name="Mejri S."/>
            <person name="Dirks R."/>
            <person name="Jansen H."/>
            <person name="Henkel C."/>
            <person name="Chen W.J."/>
            <person name="Zahm M."/>
            <person name="Cabau C."/>
            <person name="Klopp C."/>
            <person name="Thompson A.W."/>
            <person name="Robinson-Rechavi M."/>
            <person name="Braasch I."/>
            <person name="Lecointre G."/>
            <person name="Bobe J."/>
            <person name="Postlethwait J.H."/>
            <person name="Berthelot C."/>
            <person name="Roest Crollius H."/>
            <person name="Guiguen Y."/>
        </authorList>
    </citation>
    <scope>NUCLEOTIDE SEQUENCE</scope>
    <source>
        <strain evidence="1">WJC10195</strain>
    </source>
</reference>
<gene>
    <name evidence="1" type="ORF">SKAU_G00179600</name>
</gene>
<accession>A0A9Q1FM21</accession>
<keyword evidence="2" id="KW-1185">Reference proteome</keyword>
<protein>
    <submittedName>
        <fullName evidence="1">Uncharacterized protein</fullName>
    </submittedName>
</protein>
<proteinExistence type="predicted"/>